<accession>U7VE40</accession>
<dbReference type="Pfam" id="PF00754">
    <property type="entry name" value="F5_F8_type_C"/>
    <property type="match status" value="1"/>
</dbReference>
<dbReference type="STRING" id="1319815.HMPREF0202_00674"/>
<dbReference type="Gene3D" id="2.60.120.260">
    <property type="entry name" value="Galactose-binding domain-like"/>
    <property type="match status" value="1"/>
</dbReference>
<keyword evidence="3" id="KW-1185">Reference proteome</keyword>
<dbReference type="HOGENOM" id="CLU_464385_0_0_0"/>
<reference evidence="2 3" key="1">
    <citation type="submission" date="2013-08" db="EMBL/GenBank/DDBJ databases">
        <authorList>
            <person name="Weinstock G."/>
            <person name="Sodergren E."/>
            <person name="Wylie T."/>
            <person name="Fulton L."/>
            <person name="Fulton R."/>
            <person name="Fronick C."/>
            <person name="O'Laughlin M."/>
            <person name="Godfrey J."/>
            <person name="Miner T."/>
            <person name="Herter B."/>
            <person name="Appelbaum E."/>
            <person name="Cordes M."/>
            <person name="Lek S."/>
            <person name="Wollam A."/>
            <person name="Pepin K.H."/>
            <person name="Palsikar V.B."/>
            <person name="Mitreva M."/>
            <person name="Wilson R.K."/>
        </authorList>
    </citation>
    <scope>NUCLEOTIDE SEQUENCE [LARGE SCALE GENOMIC DNA]</scope>
    <source>
        <strain evidence="2 3">ATCC BAA-474</strain>
    </source>
</reference>
<protein>
    <recommendedName>
        <fullName evidence="1">F5/8 type C domain-containing protein</fullName>
    </recommendedName>
</protein>
<sequence>MERDGSIFDLVDKNGITASSSVSIWNGNGPDLTLDDNEDTLFHSNQYSNGGYGDVYFKFEESKVINKIEFLTRHPSANNGRIDQYEILYKNSNFDADWISIYQSEITEEKGWKNANFQDVLVSEVCIRVHRSYGNWIVMNDIKFYSNAVVEDDLKTIFESLDCQAVKSQVRLKNITELKNRYQDNLEMVNLLEVGKYLWLNNNQVTRKKVKLLASNQNREEYFNTLKIKSSLPIKTAEIAFKSKKEYLIISNENINLYIVESFEKLRDKKIEIKKGLNSIYLKEDTTEVFLVDDITKNIEMTIFNADEIKNYSIGKVNYKEFIKENTNILGLVEGKNFICQLNREEIKDSYNEFDFLQGVENLDAILNYIYFLLNRNEYYHVSPFKRVLIQGINNNLVEQKSTQDGSYTTFGGMSRLMFNKSIEELANPNFCRVIAKDFIGEVDTNIELQELLTFLLTKELEFRYSRVMIIPEDIQKALWIKLRLFFNSDRFLPNIYKKIQETDLSGIQNQLEKVILWVVEILQRDVSKYFVENGYEISSEILSKCNEYPELAVDLNEVNFSNYKELIEEEISIINENYKRSIEGNI</sequence>
<dbReference type="RefSeq" id="WP_023050220.1">
    <property type="nucleotide sequence ID" value="NZ_CP173062.2"/>
</dbReference>
<comment type="caution">
    <text evidence="2">The sequence shown here is derived from an EMBL/GenBank/DDBJ whole genome shotgun (WGS) entry which is preliminary data.</text>
</comment>
<dbReference type="InterPro" id="IPR000421">
    <property type="entry name" value="FA58C"/>
</dbReference>
<feature type="domain" description="F5/8 type C" evidence="1">
    <location>
        <begin position="16"/>
        <end position="131"/>
    </location>
</feature>
<evidence type="ECO:0000313" key="3">
    <source>
        <dbReference type="Proteomes" id="UP000017081"/>
    </source>
</evidence>
<dbReference type="Proteomes" id="UP000017081">
    <property type="component" value="Unassembled WGS sequence"/>
</dbReference>
<gene>
    <name evidence="2" type="ORF">HMPREF0202_00674</name>
</gene>
<evidence type="ECO:0000259" key="1">
    <source>
        <dbReference type="Pfam" id="PF00754"/>
    </source>
</evidence>
<dbReference type="InterPro" id="IPR008979">
    <property type="entry name" value="Galactose-bd-like_sf"/>
</dbReference>
<dbReference type="EMBL" id="AXZF01000026">
    <property type="protein sequence ID" value="ERT69404.1"/>
    <property type="molecule type" value="Genomic_DNA"/>
</dbReference>
<name>U7VE40_9FUSO</name>
<dbReference type="SUPFAM" id="SSF49785">
    <property type="entry name" value="Galactose-binding domain-like"/>
    <property type="match status" value="1"/>
</dbReference>
<evidence type="ECO:0000313" key="2">
    <source>
        <dbReference type="EMBL" id="ERT69404.1"/>
    </source>
</evidence>
<proteinExistence type="predicted"/>
<organism evidence="2 3">
    <name type="scientific">Cetobacterium somerae ATCC BAA-474</name>
    <dbReference type="NCBI Taxonomy" id="1319815"/>
    <lineage>
        <taxon>Bacteria</taxon>
        <taxon>Fusobacteriati</taxon>
        <taxon>Fusobacteriota</taxon>
        <taxon>Fusobacteriia</taxon>
        <taxon>Fusobacteriales</taxon>
        <taxon>Fusobacteriaceae</taxon>
        <taxon>Cetobacterium</taxon>
    </lineage>
</organism>
<dbReference type="AlphaFoldDB" id="U7VE40"/>